<keyword evidence="2" id="KW-1185">Reference proteome</keyword>
<dbReference type="EMBL" id="CM020619">
    <property type="protein sequence ID" value="KAK1865693.1"/>
    <property type="molecule type" value="Genomic_DNA"/>
</dbReference>
<name>A0ACC3C747_PYRYE</name>
<comment type="caution">
    <text evidence="1">The sequence shown here is derived from an EMBL/GenBank/DDBJ whole genome shotgun (WGS) entry which is preliminary data.</text>
</comment>
<proteinExistence type="predicted"/>
<evidence type="ECO:0000313" key="2">
    <source>
        <dbReference type="Proteomes" id="UP000798662"/>
    </source>
</evidence>
<evidence type="ECO:0000313" key="1">
    <source>
        <dbReference type="EMBL" id="KAK1865693.1"/>
    </source>
</evidence>
<organism evidence="1 2">
    <name type="scientific">Pyropia yezoensis</name>
    <name type="common">Susabi-nori</name>
    <name type="synonym">Porphyra yezoensis</name>
    <dbReference type="NCBI Taxonomy" id="2788"/>
    <lineage>
        <taxon>Eukaryota</taxon>
        <taxon>Rhodophyta</taxon>
        <taxon>Bangiophyceae</taxon>
        <taxon>Bangiales</taxon>
        <taxon>Bangiaceae</taxon>
        <taxon>Pyropia</taxon>
    </lineage>
</organism>
<sequence>MASDARRVADLALVLHMVWTSALQVVVPLVLLVRLLGPAPTFVGLALLSVSMPLQGWVIARMKRARERAWAYTDARIKAMSELLGSIKLVKLYAWETAFAERVSRERAAEPAWIRTAGLLSAANMTQVTSLPIVLSTAAFVTYALLGNRLDAAVVFPAIALFNVLRPPMLILPNVIVSISQASASVDRMERFLSADELPPRNTGPGAVPTEVFEASADPDADEASRVSADVVAEDASFSWEPPSPSATQAEMELLESTILAGVTMRVPAGSLVAIVGRTGEGKTSLLNGLLGELHITAGRAGVRPTARVAFVEQAPCIVNGTLADNVTFRGPWDADRFAAALTASALDRDVAETLPAGAASEIGARGTTLSGGQRQRVSIARALYADADVVLLDCALSAVDAAVGRHILDAAFVRAMAGKTRLMTTNQLHYAASAAVDYVAVVAEGGLVEFARRDELLADAQSHFSTLLREQGLSAESDHEPVTSKNGVNGVNGGGGGGGGGGGLTHANRSLAADANSVTVSGEVPAAAHTTTDGASGKAVSSADGVVGEGAPLLGGKGVTASGGGGGAYGATGDGGKAADAAAPTPSGRLTEDETRSFGRVKVSNYTLYLSALGGAPIVTCVVLCAVAAQALSIGLNWWLSLWYDASEAGGADANAHYLSIYLALGVASVAVTSVATTALSLAAVRASRVIHRRLLLSVLKAPMSWFDRTPLGRILNRFVADLDKVDSTLSGALQSVQRMVLSLTGTIAVVLFTVPTFVVPLFIVGIAFFIVQEYYRPSSVDLRRLESVSRSPLISHYTEAVDGATTIRAYDGQVRSRATNAAAMDDVNRFSFLGASANRWLATRLDLLSTLLTFSAVALVVVFRNNIAPSLAGLMLSYLLGLSSSITWVVRQVTDTESQMSSLERIEEYSGDAVPHEDNEVGQNADDPVGFSAVQPVATPVRVRTGWPRTGRIEFQGVTMRYRPDLPPVLDGVTFTALPGERVGIVGRTGAGKSSLVAALFRLAELDAGRILVDGVDIAQLPLATLRSRLSILPQEAFIFSSTIRGNLDPLDEATDAQVWAAVEEAGLKSWVKSLSAPVVENGVSAGQRQLLCLGRVLLRDASVLVLDEATASVDAATDTAVGQTIATKLATATTTTPGAARHGRRHRQPSAGRWWRP</sequence>
<reference evidence="1" key="1">
    <citation type="submission" date="2019-11" db="EMBL/GenBank/DDBJ databases">
        <title>Nori genome reveals adaptations in red seaweeds to the harsh intertidal environment.</title>
        <authorList>
            <person name="Wang D."/>
            <person name="Mao Y."/>
        </authorList>
    </citation>
    <scope>NUCLEOTIDE SEQUENCE</scope>
    <source>
        <tissue evidence="1">Gametophyte</tissue>
    </source>
</reference>
<accession>A0ACC3C747</accession>
<protein>
    <submittedName>
        <fullName evidence="1">Uncharacterized protein</fullName>
    </submittedName>
</protein>
<gene>
    <name evidence="1" type="ORF">I4F81_008219</name>
</gene>
<dbReference type="Proteomes" id="UP000798662">
    <property type="component" value="Chromosome 2"/>
</dbReference>